<dbReference type="EMBL" id="QJJK01000002">
    <property type="protein sequence ID" value="PXW63270.1"/>
    <property type="molecule type" value="Genomic_DNA"/>
</dbReference>
<dbReference type="InterPro" id="IPR000524">
    <property type="entry name" value="Tscrpt_reg_HTH_GntR"/>
</dbReference>
<gene>
    <name evidence="6" type="ORF">C7450_102185</name>
</gene>
<keyword evidence="7" id="KW-1185">Reference proteome</keyword>
<accession>A0A2V3UE09</accession>
<comment type="caution">
    <text evidence="6">The sequence shown here is derived from an EMBL/GenBank/DDBJ whole genome shotgun (WGS) entry which is preliminary data.</text>
</comment>
<sequence>MLDRSSPFLTTLPPGPATKGAVASQVLRHALLTCDLAPGSAFSEVEIETRFRLGRASIRGALAGLAGEGLVTALPRQGWRAAPITGALIGSLIAARRQIEPALANRKLSPAEITRLDSLVMLDAALVGRGDVQALTTARITDRQIMDVIALGAGLFQRKWLTETWDHCARVLAFLEKGELTYHPLSRANLVSALRDGDAQLAGVELLRDIEAFERFVTRALLERSDLTIESAAQRSARRMRDKPAPGATANAQSGETSKPSRRS</sequence>
<organism evidence="6 7">
    <name type="scientific">Chelatococcus asaccharovorans</name>
    <dbReference type="NCBI Taxonomy" id="28210"/>
    <lineage>
        <taxon>Bacteria</taxon>
        <taxon>Pseudomonadati</taxon>
        <taxon>Pseudomonadota</taxon>
        <taxon>Alphaproteobacteria</taxon>
        <taxon>Hyphomicrobiales</taxon>
        <taxon>Chelatococcaceae</taxon>
        <taxon>Chelatococcus</taxon>
    </lineage>
</organism>
<dbReference type="Gene3D" id="1.10.10.10">
    <property type="entry name" value="Winged helix-like DNA-binding domain superfamily/Winged helix DNA-binding domain"/>
    <property type="match status" value="1"/>
</dbReference>
<dbReference type="PANTHER" id="PTHR43537:SF24">
    <property type="entry name" value="GLUCONATE OPERON TRANSCRIPTIONAL REPRESSOR"/>
    <property type="match status" value="1"/>
</dbReference>
<evidence type="ECO:0000256" key="2">
    <source>
        <dbReference type="ARBA" id="ARBA00023125"/>
    </source>
</evidence>
<keyword evidence="1" id="KW-0805">Transcription regulation</keyword>
<keyword evidence="3" id="KW-0804">Transcription</keyword>
<dbReference type="InterPro" id="IPR036390">
    <property type="entry name" value="WH_DNA-bd_sf"/>
</dbReference>
<dbReference type="GO" id="GO:0003677">
    <property type="term" value="F:DNA binding"/>
    <property type="evidence" value="ECO:0007669"/>
    <property type="project" value="UniProtKB-KW"/>
</dbReference>
<keyword evidence="2 6" id="KW-0238">DNA-binding</keyword>
<evidence type="ECO:0000313" key="6">
    <source>
        <dbReference type="EMBL" id="PXW63270.1"/>
    </source>
</evidence>
<evidence type="ECO:0000259" key="5">
    <source>
        <dbReference type="SMART" id="SM00345"/>
    </source>
</evidence>
<dbReference type="Pfam" id="PF00392">
    <property type="entry name" value="GntR"/>
    <property type="match status" value="1"/>
</dbReference>
<protein>
    <submittedName>
        <fullName evidence="6">DNA-binding GntR family transcriptional regulator</fullName>
    </submittedName>
</protein>
<dbReference type="SUPFAM" id="SSF46785">
    <property type="entry name" value="Winged helix' DNA-binding domain"/>
    <property type="match status" value="1"/>
</dbReference>
<dbReference type="InterPro" id="IPR036388">
    <property type="entry name" value="WH-like_DNA-bd_sf"/>
</dbReference>
<dbReference type="GO" id="GO:0003700">
    <property type="term" value="F:DNA-binding transcription factor activity"/>
    <property type="evidence" value="ECO:0007669"/>
    <property type="project" value="InterPro"/>
</dbReference>
<dbReference type="SMART" id="SM00345">
    <property type="entry name" value="HTH_GNTR"/>
    <property type="match status" value="1"/>
</dbReference>
<evidence type="ECO:0000313" key="7">
    <source>
        <dbReference type="Proteomes" id="UP000248021"/>
    </source>
</evidence>
<dbReference type="AlphaFoldDB" id="A0A2V3UE09"/>
<evidence type="ECO:0000256" key="3">
    <source>
        <dbReference type="ARBA" id="ARBA00023163"/>
    </source>
</evidence>
<evidence type="ECO:0000256" key="4">
    <source>
        <dbReference type="SAM" id="MobiDB-lite"/>
    </source>
</evidence>
<feature type="domain" description="HTH gntR-type" evidence="5">
    <location>
        <begin position="23"/>
        <end position="81"/>
    </location>
</feature>
<dbReference type="PANTHER" id="PTHR43537">
    <property type="entry name" value="TRANSCRIPTIONAL REGULATOR, GNTR FAMILY"/>
    <property type="match status" value="1"/>
</dbReference>
<reference evidence="6 7" key="1">
    <citation type="submission" date="2018-05" db="EMBL/GenBank/DDBJ databases">
        <title>Genomic Encyclopedia of Type Strains, Phase IV (KMG-IV): sequencing the most valuable type-strain genomes for metagenomic binning, comparative biology and taxonomic classification.</title>
        <authorList>
            <person name="Goeker M."/>
        </authorList>
    </citation>
    <scope>NUCLEOTIDE SEQUENCE [LARGE SCALE GENOMIC DNA]</scope>
    <source>
        <strain evidence="6 7">DSM 6462</strain>
    </source>
</reference>
<evidence type="ECO:0000256" key="1">
    <source>
        <dbReference type="ARBA" id="ARBA00023015"/>
    </source>
</evidence>
<name>A0A2V3UE09_9HYPH</name>
<dbReference type="Proteomes" id="UP000248021">
    <property type="component" value="Unassembled WGS sequence"/>
</dbReference>
<proteinExistence type="predicted"/>
<feature type="region of interest" description="Disordered" evidence="4">
    <location>
        <begin position="233"/>
        <end position="264"/>
    </location>
</feature>